<sequence length="92" mass="9405">MQKSLIIVAAIAMLIGGSVAAYQAVGQSQNIGLKANGTFSDGTLIETVSLVVTGSNTNAFFYQIKQSDGTICYGISGVSGNVISSPQISCVK</sequence>
<accession>A0A150WIK4</accession>
<comment type="caution">
    <text evidence="2">The sequence shown here is derived from an EMBL/GenBank/DDBJ whole genome shotgun (WGS) entry which is preliminary data.</text>
</comment>
<evidence type="ECO:0008006" key="4">
    <source>
        <dbReference type="Google" id="ProtNLM"/>
    </source>
</evidence>
<evidence type="ECO:0000313" key="2">
    <source>
        <dbReference type="EMBL" id="KYG63512.1"/>
    </source>
</evidence>
<proteinExistence type="predicted"/>
<organism evidence="2 3">
    <name type="scientific">Bdellovibrio bacteriovorus</name>
    <dbReference type="NCBI Taxonomy" id="959"/>
    <lineage>
        <taxon>Bacteria</taxon>
        <taxon>Pseudomonadati</taxon>
        <taxon>Bdellovibrionota</taxon>
        <taxon>Bdellovibrionia</taxon>
        <taxon>Bdellovibrionales</taxon>
        <taxon>Pseudobdellovibrionaceae</taxon>
        <taxon>Bdellovibrio</taxon>
    </lineage>
</organism>
<name>A0A150WIK4_BDEBC</name>
<feature type="signal peptide" evidence="1">
    <location>
        <begin position="1"/>
        <end position="20"/>
    </location>
</feature>
<keyword evidence="1" id="KW-0732">Signal</keyword>
<dbReference type="RefSeq" id="WP_063243849.1">
    <property type="nucleotide sequence ID" value="NZ_LUKF01000014.1"/>
</dbReference>
<reference evidence="2 3" key="1">
    <citation type="submission" date="2016-03" db="EMBL/GenBank/DDBJ databases">
        <authorList>
            <person name="Ploux O."/>
        </authorList>
    </citation>
    <scope>NUCLEOTIDE SEQUENCE [LARGE SCALE GENOMIC DNA]</scope>
    <source>
        <strain evidence="2 3">BER2</strain>
    </source>
</reference>
<evidence type="ECO:0000313" key="3">
    <source>
        <dbReference type="Proteomes" id="UP000075391"/>
    </source>
</evidence>
<dbReference type="OrthoDB" id="9342851at2"/>
<evidence type="ECO:0000256" key="1">
    <source>
        <dbReference type="SAM" id="SignalP"/>
    </source>
</evidence>
<dbReference type="Proteomes" id="UP000075391">
    <property type="component" value="Unassembled WGS sequence"/>
</dbReference>
<gene>
    <name evidence="2" type="ORF">AZI85_05670</name>
</gene>
<feature type="chain" id="PRO_5007572958" description="Transmembrane protein" evidence="1">
    <location>
        <begin position="21"/>
        <end position="92"/>
    </location>
</feature>
<protein>
    <recommendedName>
        <fullName evidence="4">Transmembrane protein</fullName>
    </recommendedName>
</protein>
<dbReference type="EMBL" id="LUKF01000014">
    <property type="protein sequence ID" value="KYG63512.1"/>
    <property type="molecule type" value="Genomic_DNA"/>
</dbReference>
<dbReference type="AlphaFoldDB" id="A0A150WIK4"/>